<evidence type="ECO:0000313" key="6">
    <source>
        <dbReference type="Proteomes" id="UP000236884"/>
    </source>
</evidence>
<dbReference type="InterPro" id="IPR051212">
    <property type="entry name" value="Type-I_RE_S_subunit"/>
</dbReference>
<dbReference type="EMBL" id="AP014946">
    <property type="protein sequence ID" value="BAT57552.1"/>
    <property type="molecule type" value="Genomic_DNA"/>
</dbReference>
<dbReference type="RefSeq" id="WP_157746657.1">
    <property type="nucleotide sequence ID" value="NZ_AP014946.1"/>
</dbReference>
<dbReference type="PANTHER" id="PTHR43140:SF1">
    <property type="entry name" value="TYPE I RESTRICTION ENZYME ECOKI SPECIFICITY SUBUNIT"/>
    <property type="match status" value="1"/>
</dbReference>
<keyword evidence="2" id="KW-0680">Restriction system</keyword>
<dbReference type="CDD" id="cd17282">
    <property type="entry name" value="RMtype1_S_Eco16444ORF1681_TRD1-CR1_like"/>
    <property type="match status" value="1"/>
</dbReference>
<dbReference type="GO" id="GO:0009307">
    <property type="term" value="P:DNA restriction-modification system"/>
    <property type="evidence" value="ECO:0007669"/>
    <property type="project" value="UniProtKB-KW"/>
</dbReference>
<dbReference type="Gene3D" id="3.90.220.20">
    <property type="entry name" value="DNA methylase specificity domains"/>
    <property type="match status" value="2"/>
</dbReference>
<dbReference type="Pfam" id="PF01420">
    <property type="entry name" value="Methylase_S"/>
    <property type="match status" value="2"/>
</dbReference>
<evidence type="ECO:0000313" key="5">
    <source>
        <dbReference type="EMBL" id="BAT57552.1"/>
    </source>
</evidence>
<protein>
    <submittedName>
        <fullName evidence="5">Type-1 restriction enzyme EcoKI specificity protein</fullName>
    </submittedName>
</protein>
<evidence type="ECO:0000256" key="1">
    <source>
        <dbReference type="ARBA" id="ARBA00010923"/>
    </source>
</evidence>
<feature type="domain" description="Type I restriction modification DNA specificity" evidence="4">
    <location>
        <begin position="5"/>
        <end position="173"/>
    </location>
</feature>
<dbReference type="CDD" id="cd17246">
    <property type="entry name" value="RMtype1_S_SonII-TRD2-CR2_like"/>
    <property type="match status" value="1"/>
</dbReference>
<evidence type="ECO:0000259" key="4">
    <source>
        <dbReference type="Pfam" id="PF01420"/>
    </source>
</evidence>
<name>A0A0S3PNV6_9BRAD</name>
<keyword evidence="6" id="KW-1185">Reference proteome</keyword>
<proteinExistence type="inferred from homology"/>
<gene>
    <name evidence="5" type="primary">hsdS</name>
    <name evidence="5" type="ORF">GJW-30_1_00058</name>
</gene>
<organism evidence="5 6">
    <name type="scientific">Variibacter gotjawalensis</name>
    <dbReference type="NCBI Taxonomy" id="1333996"/>
    <lineage>
        <taxon>Bacteria</taxon>
        <taxon>Pseudomonadati</taxon>
        <taxon>Pseudomonadota</taxon>
        <taxon>Alphaproteobacteria</taxon>
        <taxon>Hyphomicrobiales</taxon>
        <taxon>Nitrobacteraceae</taxon>
        <taxon>Variibacter</taxon>
    </lineage>
</organism>
<feature type="domain" description="Type I restriction modification DNA specificity" evidence="4">
    <location>
        <begin position="245"/>
        <end position="403"/>
    </location>
</feature>
<comment type="similarity">
    <text evidence="1">Belongs to the type-I restriction system S methylase family.</text>
</comment>
<dbReference type="AlphaFoldDB" id="A0A0S3PNV6"/>
<evidence type="ECO:0000256" key="3">
    <source>
        <dbReference type="ARBA" id="ARBA00023125"/>
    </source>
</evidence>
<dbReference type="Proteomes" id="UP000236884">
    <property type="component" value="Chromosome"/>
</dbReference>
<evidence type="ECO:0000256" key="2">
    <source>
        <dbReference type="ARBA" id="ARBA00022747"/>
    </source>
</evidence>
<dbReference type="KEGG" id="vgo:GJW-30_1_00058"/>
<dbReference type="SUPFAM" id="SSF116734">
    <property type="entry name" value="DNA methylase specificity domain"/>
    <property type="match status" value="2"/>
</dbReference>
<dbReference type="PANTHER" id="PTHR43140">
    <property type="entry name" value="TYPE-1 RESTRICTION ENZYME ECOKI SPECIFICITY PROTEIN"/>
    <property type="match status" value="1"/>
</dbReference>
<keyword evidence="3" id="KW-0238">DNA-binding</keyword>
<dbReference type="InterPro" id="IPR000055">
    <property type="entry name" value="Restrct_endonuc_typeI_TRD"/>
</dbReference>
<accession>A0A0S3PNV6</accession>
<dbReference type="InterPro" id="IPR044946">
    <property type="entry name" value="Restrct_endonuc_typeI_TRD_sf"/>
</dbReference>
<sequence>MSAFPKGWVTANLAEVCKLITDGTHHSPKNGPSGAYKYVTAKNIRPWGLDLSTITYVDAETHAQIFRRCPPAKGDVLYIKDGATTGIAIVNPLDEPFSMLSSVALLKPLTDVTSGEFLCKFLNSPDAFRQLTGDMTGSAIRRLTLTTINRQPIHLPPLPEQRRIAAKIDSLTGKSERARDHLDHIPRLVEKYKQAVLAAAFRGDLTREWRQKKHRDLVAVVPRNTESIAKKYLAKGVFAAPYVVPQTWQWLRLPDVGQLDRGRSRHRPRDDERLFGGAYPFIQTGEVRQANRFLASYSQTYSSFGLAQSRLWPIGTVCITIAANIAETAILAIAACFPDSVVGFLADDDKADASYVEFFMRTARENLEAFAPATAQKNINLDTLAAMRAPIPSVAEQQEIVRQIELAFRWIDRIVSEATSARRLIDRLDQAMLAKAFRGELVPQDPNDEPASALLERIKAERGATRETMRKRKVVAK</sequence>
<dbReference type="GO" id="GO:0003677">
    <property type="term" value="F:DNA binding"/>
    <property type="evidence" value="ECO:0007669"/>
    <property type="project" value="UniProtKB-KW"/>
</dbReference>
<dbReference type="REBASE" id="131464">
    <property type="entry name" value="S.Vgo30ORF57P"/>
</dbReference>
<reference evidence="5 6" key="1">
    <citation type="submission" date="2015-08" db="EMBL/GenBank/DDBJ databases">
        <title>Investigation of the bacterial diversity of lava forest soil.</title>
        <authorList>
            <person name="Lee J.S."/>
        </authorList>
    </citation>
    <scope>NUCLEOTIDE SEQUENCE [LARGE SCALE GENOMIC DNA]</scope>
    <source>
        <strain evidence="5 6">GJW-30</strain>
    </source>
</reference>